<dbReference type="GO" id="GO:0003676">
    <property type="term" value="F:nucleic acid binding"/>
    <property type="evidence" value="ECO:0007669"/>
    <property type="project" value="InterPro"/>
</dbReference>
<evidence type="ECO:0000313" key="5">
    <source>
        <dbReference type="Proteomes" id="UP000762676"/>
    </source>
</evidence>
<dbReference type="Gene3D" id="3.30.420.10">
    <property type="entry name" value="Ribonuclease H-like superfamily/Ribonuclease H"/>
    <property type="match status" value="1"/>
</dbReference>
<evidence type="ECO:0000259" key="3">
    <source>
        <dbReference type="Pfam" id="PF08172"/>
    </source>
</evidence>
<evidence type="ECO:0000313" key="4">
    <source>
        <dbReference type="EMBL" id="GFR72924.1"/>
    </source>
</evidence>
<dbReference type="InterPro" id="IPR052709">
    <property type="entry name" value="Transposase-MT_Hybrid"/>
</dbReference>
<reference evidence="4 5" key="1">
    <citation type="journal article" date="2021" name="Elife">
        <title>Chloroplast acquisition without the gene transfer in kleptoplastic sea slugs, Plakobranchus ocellatus.</title>
        <authorList>
            <person name="Maeda T."/>
            <person name="Takahashi S."/>
            <person name="Yoshida T."/>
            <person name="Shimamura S."/>
            <person name="Takaki Y."/>
            <person name="Nagai Y."/>
            <person name="Toyoda A."/>
            <person name="Suzuki Y."/>
            <person name="Arimoto A."/>
            <person name="Ishii H."/>
            <person name="Satoh N."/>
            <person name="Nishiyama T."/>
            <person name="Hasebe M."/>
            <person name="Maruyama T."/>
            <person name="Minagawa J."/>
            <person name="Obokata J."/>
            <person name="Shigenobu S."/>
        </authorList>
    </citation>
    <scope>NUCLEOTIDE SEQUENCE [LARGE SCALE GENOMIC DNA]</scope>
</reference>
<evidence type="ECO:0000256" key="1">
    <source>
        <dbReference type="SAM" id="Coils"/>
    </source>
</evidence>
<sequence>MILGNRCIKQKDIAKELEIAKERVQHIITDVLGCRKVSARWVARMLTDEMKMQRKTTCAELLKHYEEEGEEFIQRIVTGDETWVHHYDPESNYQSMEYRHKSSLSPRKFKVVASARKQVHKLQEDYREAVTTLHDQKSLITQLEEDLRNVNALSSMFRGDAEGEPGPGDANSEAMASIVKEMAPVSPTLPVTGDPSSKSAADSLLPIVQSQRERYRLRAQELEAQTLSQQQQVTVLQNEMDKLRSDNVKLYEKIRFLQSYPVKGGATDDVTNSYSSQYEERLDPFTSFSRKERQRRYLELKPYDKITLSMGRLIMGNKTARAFAFFYTLILHLLVFLVLYKLAHTESCKRDMMADWHERYAEHMMKVHGAKDPTE</sequence>
<feature type="transmembrane region" description="Helical" evidence="2">
    <location>
        <begin position="322"/>
        <end position="343"/>
    </location>
</feature>
<dbReference type="PANTHER" id="PTHR46060">
    <property type="entry name" value="MARINER MOS1 TRANSPOSASE-LIKE PROTEIN"/>
    <property type="match status" value="1"/>
</dbReference>
<protein>
    <submittedName>
        <fullName evidence="4">Protein CASP</fullName>
    </submittedName>
</protein>
<dbReference type="PANTHER" id="PTHR46060:SF1">
    <property type="entry name" value="MARINER MOS1 TRANSPOSASE-LIKE PROTEIN"/>
    <property type="match status" value="1"/>
</dbReference>
<accession>A0AAV4FJ07</accession>
<keyword evidence="1" id="KW-0175">Coiled coil</keyword>
<dbReference type="EMBL" id="BMAT01000778">
    <property type="protein sequence ID" value="GFR72924.1"/>
    <property type="molecule type" value="Genomic_DNA"/>
</dbReference>
<proteinExistence type="predicted"/>
<evidence type="ECO:0000256" key="2">
    <source>
        <dbReference type="SAM" id="Phobius"/>
    </source>
</evidence>
<keyword evidence="5" id="KW-1185">Reference proteome</keyword>
<dbReference type="GO" id="GO:0006891">
    <property type="term" value="P:intra-Golgi vesicle-mediated transport"/>
    <property type="evidence" value="ECO:0007669"/>
    <property type="project" value="InterPro"/>
</dbReference>
<keyword evidence="2" id="KW-1133">Transmembrane helix</keyword>
<feature type="coiled-coil region" evidence="1">
    <location>
        <begin position="205"/>
        <end position="253"/>
    </location>
</feature>
<name>A0AAV4FJ07_9GAST</name>
<dbReference type="Proteomes" id="UP000762676">
    <property type="component" value="Unassembled WGS sequence"/>
</dbReference>
<dbReference type="InterPro" id="IPR036397">
    <property type="entry name" value="RNaseH_sf"/>
</dbReference>
<dbReference type="Pfam" id="PF08172">
    <property type="entry name" value="CASP_C"/>
    <property type="match status" value="1"/>
</dbReference>
<keyword evidence="2" id="KW-0472">Membrane</keyword>
<comment type="caution">
    <text evidence="4">The sequence shown here is derived from an EMBL/GenBank/DDBJ whole genome shotgun (WGS) entry which is preliminary data.</text>
</comment>
<feature type="coiled-coil region" evidence="1">
    <location>
        <begin position="112"/>
        <end position="153"/>
    </location>
</feature>
<keyword evidence="2" id="KW-0812">Transmembrane</keyword>
<dbReference type="GO" id="GO:0000139">
    <property type="term" value="C:Golgi membrane"/>
    <property type="evidence" value="ECO:0007669"/>
    <property type="project" value="InterPro"/>
</dbReference>
<organism evidence="4 5">
    <name type="scientific">Elysia marginata</name>
    <dbReference type="NCBI Taxonomy" id="1093978"/>
    <lineage>
        <taxon>Eukaryota</taxon>
        <taxon>Metazoa</taxon>
        <taxon>Spiralia</taxon>
        <taxon>Lophotrochozoa</taxon>
        <taxon>Mollusca</taxon>
        <taxon>Gastropoda</taxon>
        <taxon>Heterobranchia</taxon>
        <taxon>Euthyneura</taxon>
        <taxon>Panpulmonata</taxon>
        <taxon>Sacoglossa</taxon>
        <taxon>Placobranchoidea</taxon>
        <taxon>Plakobranchidae</taxon>
        <taxon>Elysia</taxon>
    </lineage>
</organism>
<dbReference type="AlphaFoldDB" id="A0AAV4FJ07"/>
<dbReference type="InterPro" id="IPR012955">
    <property type="entry name" value="CASP_C"/>
</dbReference>
<gene>
    <name evidence="4" type="ORF">ElyMa_000391500</name>
</gene>
<feature type="domain" description="CASP C-terminal" evidence="3">
    <location>
        <begin position="121"/>
        <end position="345"/>
    </location>
</feature>